<accession>A0A6M8MN52</accession>
<reference evidence="2" key="1">
    <citation type="submission" date="2019-12" db="EMBL/GenBank/DDBJ databases">
        <title>Endophytic bacteria associated with Panax ginseng seedlings.</title>
        <authorList>
            <person name="Park J.M."/>
            <person name="Shin R."/>
            <person name="Jo S.H."/>
        </authorList>
    </citation>
    <scope>NUCLEOTIDE SEQUENCE [LARGE SCALE GENOMIC DNA]</scope>
    <source>
        <strain evidence="2">PgKB30</strain>
    </source>
</reference>
<evidence type="ECO:0000313" key="2">
    <source>
        <dbReference type="Proteomes" id="UP000501989"/>
    </source>
</evidence>
<dbReference type="AlphaFoldDB" id="A0A6M8MN52"/>
<dbReference type="Proteomes" id="UP000501989">
    <property type="component" value="Chromosome"/>
</dbReference>
<proteinExistence type="predicted"/>
<evidence type="ECO:0000313" key="1">
    <source>
        <dbReference type="EMBL" id="QKF53396.1"/>
    </source>
</evidence>
<dbReference type="KEGG" id="pgg:FX982_04389"/>
<gene>
    <name evidence="1" type="ORF">FX982_04389</name>
</gene>
<organism evidence="1 2">
    <name type="scientific">Pseudomonas graminis</name>
    <dbReference type="NCBI Taxonomy" id="158627"/>
    <lineage>
        <taxon>Bacteria</taxon>
        <taxon>Pseudomonadati</taxon>
        <taxon>Pseudomonadota</taxon>
        <taxon>Gammaproteobacteria</taxon>
        <taxon>Pseudomonadales</taxon>
        <taxon>Pseudomonadaceae</taxon>
        <taxon>Pseudomonas</taxon>
    </lineage>
</organism>
<dbReference type="EMBL" id="CP053746">
    <property type="protein sequence ID" value="QKF53396.1"/>
    <property type="molecule type" value="Genomic_DNA"/>
</dbReference>
<keyword evidence="2" id="KW-1185">Reference proteome</keyword>
<sequence>MYPDSSKTDAIQRYPAETYASSGLQTTRQAVTGRVIDNACRLRQILAAGLPYWPGRHR</sequence>
<protein>
    <submittedName>
        <fullName evidence="1">Uncharacterized protein</fullName>
    </submittedName>
</protein>
<name>A0A6M8MN52_9PSED</name>